<evidence type="ECO:0000313" key="4">
    <source>
        <dbReference type="Proteomes" id="UP000000822"/>
    </source>
</evidence>
<dbReference type="STRING" id="221109.gene:10732800"/>
<accession>Q8ESN0</accession>
<feature type="compositionally biased region" description="Basic and acidic residues" evidence="1">
    <location>
        <begin position="125"/>
        <end position="134"/>
    </location>
</feature>
<feature type="compositionally biased region" description="Acidic residues" evidence="1">
    <location>
        <begin position="100"/>
        <end position="115"/>
    </location>
</feature>
<dbReference type="InterPro" id="IPR025711">
    <property type="entry name" value="PepSY"/>
</dbReference>
<protein>
    <recommendedName>
        <fullName evidence="2">PepSY domain-containing protein</fullName>
    </recommendedName>
</protein>
<reference evidence="3 4" key="1">
    <citation type="journal article" date="2001" name="FEMS Microbiol. Lett.">
        <title>Oceanobacillus iheyensis gen. nov., sp. nov., a deep-sea extremely halotolerant and alkaliphilic species isolated from a depth of 1050 m on the Iheya Ridge.</title>
        <authorList>
            <person name="Lu J."/>
            <person name="Nogi Y."/>
            <person name="Takami H."/>
        </authorList>
    </citation>
    <scope>NUCLEOTIDE SEQUENCE [LARGE SCALE GENOMIC DNA]</scope>
    <source>
        <strain evidence="4">DSM 14371 / CIP 107618 / JCM 11309 / KCTC 3954 / HTE831</strain>
    </source>
</reference>
<keyword evidence="4" id="KW-1185">Reference proteome</keyword>
<feature type="domain" description="PepSY" evidence="2">
    <location>
        <begin position="144"/>
        <end position="198"/>
    </location>
</feature>
<dbReference type="EMBL" id="BA000028">
    <property type="protein sequence ID" value="BAC12552.1"/>
    <property type="molecule type" value="Genomic_DNA"/>
</dbReference>
<name>Q8ESN0_OCEIH</name>
<evidence type="ECO:0000259" key="2">
    <source>
        <dbReference type="Pfam" id="PF03413"/>
    </source>
</evidence>
<sequence>MNKRTLLIGAVVILVVSLFFIYRTGASSSEPKLSQEEIKQLVKEQYPGTQNEPDLQLKDGEPVYQIEVRQENGSYKVVLDGNTGKVLDIYQKEAEKAENVEPDDNNDTTTDEDTNTDNNQDNNDDTDKADKDEPSSEQGNNAIISSEEAKEIALNQFSGTVSELELDEDDGTMMYEIEIVDGNKEATIEINAYTGNVIVIETEDDDD</sequence>
<gene>
    <name evidence="3" type="ordered locus">OB0596</name>
</gene>
<dbReference type="Gene3D" id="3.10.450.40">
    <property type="match status" value="2"/>
</dbReference>
<dbReference type="eggNOG" id="COG3212">
    <property type="taxonomic scope" value="Bacteria"/>
</dbReference>
<dbReference type="Pfam" id="PF03413">
    <property type="entry name" value="PepSY"/>
    <property type="match status" value="2"/>
</dbReference>
<proteinExistence type="predicted"/>
<dbReference type="OrthoDB" id="5361545at2"/>
<dbReference type="PhylomeDB" id="Q8ESN0"/>
<dbReference type="Proteomes" id="UP000000822">
    <property type="component" value="Chromosome"/>
</dbReference>
<feature type="domain" description="PepSY" evidence="2">
    <location>
        <begin position="32"/>
        <end position="90"/>
    </location>
</feature>
<dbReference type="RefSeq" id="WP_011065000.1">
    <property type="nucleotide sequence ID" value="NC_004193.1"/>
</dbReference>
<reference evidence="3 4" key="2">
    <citation type="journal article" date="2002" name="Nucleic Acids Res.">
        <title>Genome sequence of Oceanobacillus iheyensis isolated from the Iheya Ridge and its unexpected adaptive capabilities to extreme environments.</title>
        <authorList>
            <person name="Takami H."/>
            <person name="Takaki Y."/>
            <person name="Uchiyama I."/>
        </authorList>
    </citation>
    <scope>NUCLEOTIDE SEQUENCE [LARGE SCALE GENOMIC DNA]</scope>
    <source>
        <strain evidence="4">DSM 14371 / CIP 107618 / JCM 11309 / KCTC 3954 / HTE831</strain>
    </source>
</reference>
<dbReference type="AlphaFoldDB" id="Q8ESN0"/>
<dbReference type="KEGG" id="oih:OB0596"/>
<feature type="region of interest" description="Disordered" evidence="1">
    <location>
        <begin position="95"/>
        <end position="148"/>
    </location>
</feature>
<dbReference type="HOGENOM" id="CLU_067057_2_2_9"/>
<organism evidence="3 4">
    <name type="scientific">Oceanobacillus iheyensis (strain DSM 14371 / CIP 107618 / JCM 11309 / KCTC 3954 / HTE831)</name>
    <dbReference type="NCBI Taxonomy" id="221109"/>
    <lineage>
        <taxon>Bacteria</taxon>
        <taxon>Bacillati</taxon>
        <taxon>Bacillota</taxon>
        <taxon>Bacilli</taxon>
        <taxon>Bacillales</taxon>
        <taxon>Bacillaceae</taxon>
        <taxon>Oceanobacillus</taxon>
    </lineage>
</organism>
<evidence type="ECO:0000313" key="3">
    <source>
        <dbReference type="EMBL" id="BAC12552.1"/>
    </source>
</evidence>
<evidence type="ECO:0000256" key="1">
    <source>
        <dbReference type="SAM" id="MobiDB-lite"/>
    </source>
</evidence>